<keyword evidence="2" id="KW-1185">Reference proteome</keyword>
<sequence length="78" mass="8253">MSAPEDKEQPQRPLLRVVRGTPDDVELAALTAVVAGLAAAPGAPRDERAPSAWADRASLLRQPLRPGLGAWRASGFAR</sequence>
<gene>
    <name evidence="1" type="ORF">BC739_003774</name>
</gene>
<dbReference type="Pfam" id="PF13822">
    <property type="entry name" value="ACC_epsilon"/>
    <property type="match status" value="1"/>
</dbReference>
<dbReference type="EMBL" id="JACJID010000002">
    <property type="protein sequence ID" value="MBA8926575.1"/>
    <property type="molecule type" value="Genomic_DNA"/>
</dbReference>
<accession>A0ABR6BI57</accession>
<dbReference type="Proteomes" id="UP000517916">
    <property type="component" value="Unassembled WGS sequence"/>
</dbReference>
<protein>
    <recommendedName>
        <fullName evidence="3">Acyl-CoA carboxylase epsilon subunit-like protein</fullName>
    </recommendedName>
</protein>
<evidence type="ECO:0000313" key="1">
    <source>
        <dbReference type="EMBL" id="MBA8926575.1"/>
    </source>
</evidence>
<name>A0ABR6BI57_9PSEU</name>
<dbReference type="RefSeq" id="WP_025361137.1">
    <property type="nucleotide sequence ID" value="NZ_BAAABQ010000009.1"/>
</dbReference>
<organism evidence="1 2">
    <name type="scientific">Kutzneria viridogrisea</name>
    <dbReference type="NCBI Taxonomy" id="47990"/>
    <lineage>
        <taxon>Bacteria</taxon>
        <taxon>Bacillati</taxon>
        <taxon>Actinomycetota</taxon>
        <taxon>Actinomycetes</taxon>
        <taxon>Pseudonocardiales</taxon>
        <taxon>Pseudonocardiaceae</taxon>
        <taxon>Kutzneria</taxon>
    </lineage>
</organism>
<evidence type="ECO:0008006" key="3">
    <source>
        <dbReference type="Google" id="ProtNLM"/>
    </source>
</evidence>
<dbReference type="InterPro" id="IPR032716">
    <property type="entry name" value="ACC_epsilon"/>
</dbReference>
<proteinExistence type="predicted"/>
<evidence type="ECO:0000313" key="2">
    <source>
        <dbReference type="Proteomes" id="UP000517916"/>
    </source>
</evidence>
<comment type="caution">
    <text evidence="1">The sequence shown here is derived from an EMBL/GenBank/DDBJ whole genome shotgun (WGS) entry which is preliminary data.</text>
</comment>
<reference evidence="1 2" key="1">
    <citation type="submission" date="2020-08" db="EMBL/GenBank/DDBJ databases">
        <title>Genomic Encyclopedia of Archaeal and Bacterial Type Strains, Phase II (KMG-II): from individual species to whole genera.</title>
        <authorList>
            <person name="Goeker M."/>
        </authorList>
    </citation>
    <scope>NUCLEOTIDE SEQUENCE [LARGE SCALE GENOMIC DNA]</scope>
    <source>
        <strain evidence="1 2">DSM 43850</strain>
    </source>
</reference>